<evidence type="ECO:0000256" key="3">
    <source>
        <dbReference type="SAM" id="MobiDB-lite"/>
    </source>
</evidence>
<reference evidence="4" key="1">
    <citation type="submission" date="2021-03" db="EMBL/GenBank/DDBJ databases">
        <title>Streptomyces poriferae sp. nov., a novel marine sponge-derived Actinobacteria species with anti-MRSA activity.</title>
        <authorList>
            <person name="Sandoval-Powers M."/>
            <person name="Kralova S."/>
            <person name="Nguyen G.-S."/>
            <person name="Fawwal D."/>
            <person name="Degnes K."/>
            <person name="Klinkenberg G."/>
            <person name="Sletta H."/>
            <person name="Wentzel A."/>
            <person name="Liles M.R."/>
        </authorList>
    </citation>
    <scope>NUCLEOTIDE SEQUENCE</scope>
    <source>
        <strain evidence="4">DSM 41794</strain>
    </source>
</reference>
<dbReference type="PANTHER" id="PTHR33969:SF2">
    <property type="entry name" value="SEGREGATION AND CONDENSATION PROTEIN A"/>
    <property type="match status" value="1"/>
</dbReference>
<sequence length="334" mass="36259">MPPTTDDPAQPRRRTLGRGPGAAAGAEAEPSAAEPSSAVPVSVPAPAPAPVPVSVLTAGPAEPVEPAEPDDGRFKVRLANFEGPFDLLLQLISKHKLDVTEVALSKVTDEFMIHIRAMGPDWDLDQMTEFLVVAATLLDLKAARLLPTAEVEDEADLALLEARDLLFARLLQYRAYKQIADIFDGRLDAEARRYPRTVGLEAHLAELLPEVIISIGAEGFAKLAVKAMQPKAKPQVYIDHIHAPLVSVQEQAEVVVARLRECGEASFRTLTADAPDTLTVVARFLALLELYREKVVVLDQDEALGELMVRWTGGTGEQPAVTDEFDQVVEEEKA</sequence>
<dbReference type="GO" id="GO:0007059">
    <property type="term" value="P:chromosome segregation"/>
    <property type="evidence" value="ECO:0007669"/>
    <property type="project" value="UniProtKB-KW"/>
</dbReference>
<proteinExistence type="predicted"/>
<keyword evidence="1" id="KW-0159">Chromosome partition</keyword>
<dbReference type="RefSeq" id="WP_206968071.1">
    <property type="nucleotide sequence ID" value="NZ_BAAAJJ010000005.1"/>
</dbReference>
<feature type="region of interest" description="Disordered" evidence="3">
    <location>
        <begin position="1"/>
        <end position="51"/>
    </location>
</feature>
<name>A0A939JL05_9ACTN</name>
<dbReference type="AlphaFoldDB" id="A0A939JL05"/>
<evidence type="ECO:0000256" key="1">
    <source>
        <dbReference type="ARBA" id="ARBA00022829"/>
    </source>
</evidence>
<dbReference type="PANTHER" id="PTHR33969">
    <property type="entry name" value="SEGREGATION AND CONDENSATION PROTEIN A"/>
    <property type="match status" value="1"/>
</dbReference>
<dbReference type="EMBL" id="JAFLRJ010000392">
    <property type="protein sequence ID" value="MBO0516377.1"/>
    <property type="molecule type" value="Genomic_DNA"/>
</dbReference>
<evidence type="ECO:0000313" key="4">
    <source>
        <dbReference type="EMBL" id="MBO0516377.1"/>
    </source>
</evidence>
<organism evidence="4 5">
    <name type="scientific">Streptomyces beijiangensis</name>
    <dbReference type="NCBI Taxonomy" id="163361"/>
    <lineage>
        <taxon>Bacteria</taxon>
        <taxon>Bacillati</taxon>
        <taxon>Actinomycetota</taxon>
        <taxon>Actinomycetes</taxon>
        <taxon>Kitasatosporales</taxon>
        <taxon>Streptomycetaceae</taxon>
        <taxon>Streptomyces</taxon>
    </lineage>
</organism>
<dbReference type="Pfam" id="PF02616">
    <property type="entry name" value="SMC_ScpA"/>
    <property type="match status" value="1"/>
</dbReference>
<dbReference type="Gene3D" id="6.10.250.2410">
    <property type="match status" value="1"/>
</dbReference>
<keyword evidence="5" id="KW-1185">Reference proteome</keyword>
<dbReference type="InterPro" id="IPR003768">
    <property type="entry name" value="ScpA"/>
</dbReference>
<evidence type="ECO:0000313" key="5">
    <source>
        <dbReference type="Proteomes" id="UP000664167"/>
    </source>
</evidence>
<evidence type="ECO:0000256" key="2">
    <source>
        <dbReference type="ARBA" id="ARBA00044777"/>
    </source>
</evidence>
<accession>A0A939JL05</accession>
<gene>
    <name evidence="4" type="ORF">J0695_32095</name>
</gene>
<protein>
    <recommendedName>
        <fullName evidence="2">Segregation and condensation protein A</fullName>
    </recommendedName>
</protein>
<comment type="caution">
    <text evidence="4">The sequence shown here is derived from an EMBL/GenBank/DDBJ whole genome shotgun (WGS) entry which is preliminary data.</text>
</comment>
<feature type="compositionally biased region" description="Low complexity" evidence="3">
    <location>
        <begin position="21"/>
        <end position="42"/>
    </location>
</feature>
<dbReference type="Proteomes" id="UP000664167">
    <property type="component" value="Unassembled WGS sequence"/>
</dbReference>